<dbReference type="Proteomes" id="UP001141629">
    <property type="component" value="Unassembled WGS sequence"/>
</dbReference>
<dbReference type="EMBL" id="JACKVK010000001">
    <property type="protein sequence ID" value="MCV7419017.1"/>
    <property type="molecule type" value="Genomic_DNA"/>
</dbReference>
<proteinExistence type="predicted"/>
<reference evidence="1" key="1">
    <citation type="submission" date="2020-07" db="EMBL/GenBank/DDBJ databases">
        <authorList>
            <person name="Pettersson B.M.F."/>
            <person name="Behra P.R.K."/>
            <person name="Ramesh M."/>
            <person name="Das S."/>
            <person name="Dasgupta S."/>
            <person name="Kirsebom L.A."/>
        </authorList>
    </citation>
    <scope>NUCLEOTIDE SEQUENCE</scope>
    <source>
        <strain evidence="1">DSM 44838</strain>
    </source>
</reference>
<reference evidence="1" key="2">
    <citation type="journal article" date="2022" name="BMC Genomics">
        <title>Comparative genome analysis of mycobacteria focusing on tRNA and non-coding RNA.</title>
        <authorList>
            <person name="Behra P.R.K."/>
            <person name="Pettersson B.M.F."/>
            <person name="Ramesh M."/>
            <person name="Das S."/>
            <person name="Dasgupta S."/>
            <person name="Kirsebom L.A."/>
        </authorList>
    </citation>
    <scope>NUCLEOTIDE SEQUENCE</scope>
    <source>
        <strain evidence="1">DSM 44838</strain>
    </source>
</reference>
<accession>A0A9X3C172</accession>
<evidence type="ECO:0000313" key="2">
    <source>
        <dbReference type="Proteomes" id="UP001141629"/>
    </source>
</evidence>
<keyword evidence="2" id="KW-1185">Reference proteome</keyword>
<dbReference type="PROSITE" id="PS51257">
    <property type="entry name" value="PROKAR_LIPOPROTEIN"/>
    <property type="match status" value="1"/>
</dbReference>
<dbReference type="AlphaFoldDB" id="A0A9X3C172"/>
<evidence type="ECO:0000313" key="1">
    <source>
        <dbReference type="EMBL" id="MCV7419017.1"/>
    </source>
</evidence>
<gene>
    <name evidence="1" type="ORF">H7K45_00515</name>
</gene>
<dbReference type="Pfam" id="PF13644">
    <property type="entry name" value="DKNYY"/>
    <property type="match status" value="2"/>
</dbReference>
<protein>
    <submittedName>
        <fullName evidence="1">DKNYY domain-containing protein</fullName>
    </submittedName>
</protein>
<sequence>MRRLTAALCVAVVAVLAGCDRGGSPNPLFDSAGYHVRGNSVFFLQAFPGRAVQVDGADAGSFQPLDRTFAKDRATVYVDGRELPDADPATFELLGRPDFAKDDARVYQRDTVLSDDPANFELLDGNLTKDSAAVYWSDGRVLSDDPAHFAIVSDSDYYLFTKDDRFVQVNGNLVAGADPATFRVLGGGYSRDDSRVFYFADRVADADVDSFEVLDGPFARDARRGYWMGKPVPGADGATFGVLNAAFECSADATQAYYRDEVIVDADPKSFPPGYVVTGCSEGSVFFAP</sequence>
<dbReference type="InterPro" id="IPR027375">
    <property type="entry name" value="DKNYY"/>
</dbReference>
<name>A0A9X3C172_9MYCO</name>
<comment type="caution">
    <text evidence="1">The sequence shown here is derived from an EMBL/GenBank/DDBJ whole genome shotgun (WGS) entry which is preliminary data.</text>
</comment>
<organism evidence="1 2">
    <name type="scientific">Mycobacterium yunnanensis</name>
    <dbReference type="NCBI Taxonomy" id="368477"/>
    <lineage>
        <taxon>Bacteria</taxon>
        <taxon>Bacillati</taxon>
        <taxon>Actinomycetota</taxon>
        <taxon>Actinomycetes</taxon>
        <taxon>Mycobacteriales</taxon>
        <taxon>Mycobacteriaceae</taxon>
        <taxon>Mycobacterium</taxon>
    </lineage>
</organism>